<dbReference type="Pfam" id="PF00107">
    <property type="entry name" value="ADH_zinc_N"/>
    <property type="match status" value="1"/>
</dbReference>
<dbReference type="Gene3D" id="3.40.50.720">
    <property type="entry name" value="NAD(P)-binding Rossmann-like Domain"/>
    <property type="match status" value="1"/>
</dbReference>
<evidence type="ECO:0000256" key="2">
    <source>
        <dbReference type="ARBA" id="ARBA00008072"/>
    </source>
</evidence>
<protein>
    <submittedName>
        <fullName evidence="7">Sorbitol dehydrogenase</fullName>
    </submittedName>
</protein>
<organism evidence="7 8">
    <name type="scientific">Geodia barretti</name>
    <name type="common">Barrett's horny sponge</name>
    <dbReference type="NCBI Taxonomy" id="519541"/>
    <lineage>
        <taxon>Eukaryota</taxon>
        <taxon>Metazoa</taxon>
        <taxon>Porifera</taxon>
        <taxon>Demospongiae</taxon>
        <taxon>Heteroscleromorpha</taxon>
        <taxon>Tetractinellida</taxon>
        <taxon>Astrophorina</taxon>
        <taxon>Geodiidae</taxon>
        <taxon>Geodia</taxon>
    </lineage>
</organism>
<proteinExistence type="inferred from homology"/>
<dbReference type="Pfam" id="PF05721">
    <property type="entry name" value="PhyH"/>
    <property type="match status" value="1"/>
</dbReference>
<dbReference type="PANTHER" id="PTHR43350">
    <property type="entry name" value="NAD-DEPENDENT ALCOHOL DEHYDROGENASE"/>
    <property type="match status" value="1"/>
</dbReference>
<dbReference type="InterPro" id="IPR013149">
    <property type="entry name" value="ADH-like_C"/>
</dbReference>
<dbReference type="InterPro" id="IPR036291">
    <property type="entry name" value="NAD(P)-bd_dom_sf"/>
</dbReference>
<evidence type="ECO:0000313" key="8">
    <source>
        <dbReference type="Proteomes" id="UP001174909"/>
    </source>
</evidence>
<keyword evidence="3" id="KW-0479">Metal-binding</keyword>
<comment type="similarity">
    <text evidence="2">Belongs to the zinc-containing alcohol dehydrogenase family.</text>
</comment>
<dbReference type="Proteomes" id="UP001174909">
    <property type="component" value="Unassembled WGS sequence"/>
</dbReference>
<sequence length="345" mass="38123">MQLPRGIKETLITVKYEQQAELAKALGADHVVNINNTDVREYVKDVTNGIGFDAVVETVGGAENFDTAMTIVRKQGAVVLVAGYYKPLEVNLSTIVWSEATITGSNCYGYSGMETDFEAAIELIDSGKVDATKLVTHSYPFEEIAEAFRVSADKSSGAVKGYLGPYKLCSPEKMLTMHSEIEKVLETAPPDHNHLEHNRHLDSVLINNLATHPAIIKRMASLYGPDLLLWRTNFFIKEPGAKEIPWHQDFNYWPLEPPIIISAWIAVDSATLENSCLQIVPGSHRKVVPHVKATSDMAFNQMGDLGFIDTSTIVSLEMQPGEFVLFNERTCITQKQIALINGVSV</sequence>
<comment type="cofactor">
    <cofactor evidence="1">
        <name>Zn(2+)</name>
        <dbReference type="ChEBI" id="CHEBI:29105"/>
    </cofactor>
</comment>
<reference evidence="7" key="1">
    <citation type="submission" date="2023-03" db="EMBL/GenBank/DDBJ databases">
        <authorList>
            <person name="Steffen K."/>
            <person name="Cardenas P."/>
        </authorList>
    </citation>
    <scope>NUCLEOTIDE SEQUENCE</scope>
</reference>
<dbReference type="Gene3D" id="3.90.180.10">
    <property type="entry name" value="Medium-chain alcohol dehydrogenases, catalytic domain"/>
    <property type="match status" value="1"/>
</dbReference>
<comment type="caution">
    <text evidence="7">The sequence shown here is derived from an EMBL/GenBank/DDBJ whole genome shotgun (WGS) entry which is preliminary data.</text>
</comment>
<evidence type="ECO:0000313" key="7">
    <source>
        <dbReference type="EMBL" id="CAI8045961.1"/>
    </source>
</evidence>
<keyword evidence="8" id="KW-1185">Reference proteome</keyword>
<gene>
    <name evidence="7" type="ORF">GBAR_LOCUS25405</name>
</gene>
<dbReference type="GO" id="GO:0016491">
    <property type="term" value="F:oxidoreductase activity"/>
    <property type="evidence" value="ECO:0007669"/>
    <property type="project" value="UniProtKB-KW"/>
</dbReference>
<dbReference type="Gene3D" id="2.60.120.620">
    <property type="entry name" value="q2cbj1_9rhob like domain"/>
    <property type="match status" value="1"/>
</dbReference>
<dbReference type="GO" id="GO:0046872">
    <property type="term" value="F:metal ion binding"/>
    <property type="evidence" value="ECO:0007669"/>
    <property type="project" value="UniProtKB-KW"/>
</dbReference>
<evidence type="ECO:0000256" key="5">
    <source>
        <dbReference type="ARBA" id="ARBA00023002"/>
    </source>
</evidence>
<name>A0AA35TEF9_GEOBA</name>
<keyword evidence="5" id="KW-0560">Oxidoreductase</keyword>
<dbReference type="AlphaFoldDB" id="A0AA35TEF9"/>
<dbReference type="SUPFAM" id="SSF51197">
    <property type="entry name" value="Clavaminate synthase-like"/>
    <property type="match status" value="1"/>
</dbReference>
<feature type="domain" description="Alcohol dehydrogenase-like C-terminal" evidence="6">
    <location>
        <begin position="7"/>
        <end position="125"/>
    </location>
</feature>
<dbReference type="InterPro" id="IPR008775">
    <property type="entry name" value="Phytyl_CoA_dOase-like"/>
</dbReference>
<keyword evidence="4" id="KW-0862">Zinc</keyword>
<dbReference type="PANTHER" id="PTHR43350:SF17">
    <property type="entry name" value="NAD-DEPENDENT ALCOHOL DEHYDROGENASE"/>
    <property type="match status" value="1"/>
</dbReference>
<dbReference type="EMBL" id="CASHTH010003516">
    <property type="protein sequence ID" value="CAI8045961.1"/>
    <property type="molecule type" value="Genomic_DNA"/>
</dbReference>
<accession>A0AA35TEF9</accession>
<evidence type="ECO:0000256" key="4">
    <source>
        <dbReference type="ARBA" id="ARBA00022833"/>
    </source>
</evidence>
<evidence type="ECO:0000259" key="6">
    <source>
        <dbReference type="Pfam" id="PF00107"/>
    </source>
</evidence>
<evidence type="ECO:0000256" key="1">
    <source>
        <dbReference type="ARBA" id="ARBA00001947"/>
    </source>
</evidence>
<evidence type="ECO:0000256" key="3">
    <source>
        <dbReference type="ARBA" id="ARBA00022723"/>
    </source>
</evidence>
<dbReference type="SUPFAM" id="SSF51735">
    <property type="entry name" value="NAD(P)-binding Rossmann-fold domains"/>
    <property type="match status" value="1"/>
</dbReference>